<dbReference type="Proteomes" id="UP000700596">
    <property type="component" value="Unassembled WGS sequence"/>
</dbReference>
<comment type="similarity">
    <text evidence="1">Belongs to the ribonuclease N1/T1 family.</text>
</comment>
<dbReference type="PANTHER" id="PTHR42104">
    <property type="entry name" value="EXTRACELLULAR GUANYL-SPECIFIC RIBONUCLEASE RNTA (AFU_ORTHOLOGUE AFUA_4G03230)"/>
    <property type="match status" value="1"/>
</dbReference>
<dbReference type="EMBL" id="JAGMWT010000004">
    <property type="protein sequence ID" value="KAH7130043.1"/>
    <property type="molecule type" value="Genomic_DNA"/>
</dbReference>
<dbReference type="GO" id="GO:0046589">
    <property type="term" value="F:ribonuclease T1 activity"/>
    <property type="evidence" value="ECO:0007669"/>
    <property type="project" value="UniProtKB-EC"/>
</dbReference>
<sequence length="160" mass="16823">MHFTTLLPIALATLALASPIEPINLSTRAAAVSGIPGKSIVCGARLPREQTFTVTQIKTAAETAIDLLDANKQIGANKYPHRYGLADPEVKLAAACQKGDNLQEFPITRGKYTGGSVTDIPDRIVLKYTGKGKAVYCGLMTHEGAKPVAGVNAPFKSCSG</sequence>
<evidence type="ECO:0000313" key="11">
    <source>
        <dbReference type="Proteomes" id="UP000700596"/>
    </source>
</evidence>
<protein>
    <recommendedName>
        <fullName evidence="2">ribonuclease T1</fullName>
        <ecNumber evidence="2">4.6.1.24</ecNumber>
    </recommendedName>
</protein>
<keyword evidence="4" id="KW-0255">Endonuclease</keyword>
<evidence type="ECO:0000256" key="8">
    <source>
        <dbReference type="ARBA" id="ARBA00034015"/>
    </source>
</evidence>
<reference evidence="10" key="1">
    <citation type="journal article" date="2021" name="Nat. Commun.">
        <title>Genetic determinants of endophytism in the Arabidopsis root mycobiome.</title>
        <authorList>
            <person name="Mesny F."/>
            <person name="Miyauchi S."/>
            <person name="Thiergart T."/>
            <person name="Pickel B."/>
            <person name="Atanasova L."/>
            <person name="Karlsson M."/>
            <person name="Huettel B."/>
            <person name="Barry K.W."/>
            <person name="Haridas S."/>
            <person name="Chen C."/>
            <person name="Bauer D."/>
            <person name="Andreopoulos W."/>
            <person name="Pangilinan J."/>
            <person name="LaButti K."/>
            <person name="Riley R."/>
            <person name="Lipzen A."/>
            <person name="Clum A."/>
            <person name="Drula E."/>
            <person name="Henrissat B."/>
            <person name="Kohler A."/>
            <person name="Grigoriev I.V."/>
            <person name="Martin F.M."/>
            <person name="Hacquard S."/>
        </authorList>
    </citation>
    <scope>NUCLEOTIDE SEQUENCE</scope>
    <source>
        <strain evidence="10">MPI-CAGE-CH-0243</strain>
    </source>
</reference>
<dbReference type="InterPro" id="IPR016191">
    <property type="entry name" value="Ribonuclease/ribotoxin"/>
</dbReference>
<gene>
    <name evidence="10" type="ORF">B0J11DRAFT_602249</name>
</gene>
<dbReference type="GO" id="GO:0003723">
    <property type="term" value="F:RNA binding"/>
    <property type="evidence" value="ECO:0007669"/>
    <property type="project" value="InterPro"/>
</dbReference>
<keyword evidence="3" id="KW-0540">Nuclease</keyword>
<organism evidence="10 11">
    <name type="scientific">Dendryphion nanum</name>
    <dbReference type="NCBI Taxonomy" id="256645"/>
    <lineage>
        <taxon>Eukaryota</taxon>
        <taxon>Fungi</taxon>
        <taxon>Dikarya</taxon>
        <taxon>Ascomycota</taxon>
        <taxon>Pezizomycotina</taxon>
        <taxon>Dothideomycetes</taxon>
        <taxon>Pleosporomycetidae</taxon>
        <taxon>Pleosporales</taxon>
        <taxon>Torulaceae</taxon>
        <taxon>Dendryphion</taxon>
    </lineage>
</organism>
<name>A0A9P9E367_9PLEO</name>
<evidence type="ECO:0000256" key="5">
    <source>
        <dbReference type="ARBA" id="ARBA00022801"/>
    </source>
</evidence>
<dbReference type="Gene3D" id="3.10.450.30">
    <property type="entry name" value="Microbial ribonucleases"/>
    <property type="match status" value="1"/>
</dbReference>
<dbReference type="AlphaFoldDB" id="A0A9P9E367"/>
<feature type="chain" id="PRO_5040429223" description="ribonuclease T1" evidence="9">
    <location>
        <begin position="18"/>
        <end position="160"/>
    </location>
</feature>
<dbReference type="OrthoDB" id="5425539at2759"/>
<comment type="catalytic activity">
    <reaction evidence="8">
        <text>[RNA] containing guanosine + H2O = an [RNA fragment]-3'-guanosine-3'-phosphate + a 5'-hydroxy-ribonucleotide-3'-[RNA fragment].</text>
        <dbReference type="EC" id="4.6.1.24"/>
    </reaction>
</comment>
<dbReference type="InterPro" id="IPR000026">
    <property type="entry name" value="N1-like"/>
</dbReference>
<evidence type="ECO:0000256" key="2">
    <source>
        <dbReference type="ARBA" id="ARBA00012549"/>
    </source>
</evidence>
<keyword evidence="9" id="KW-0732">Signal</keyword>
<dbReference type="GO" id="GO:0016787">
    <property type="term" value="F:hydrolase activity"/>
    <property type="evidence" value="ECO:0007669"/>
    <property type="project" value="UniProtKB-KW"/>
</dbReference>
<evidence type="ECO:0000256" key="3">
    <source>
        <dbReference type="ARBA" id="ARBA00022722"/>
    </source>
</evidence>
<evidence type="ECO:0000256" key="1">
    <source>
        <dbReference type="ARBA" id="ARBA00009006"/>
    </source>
</evidence>
<dbReference type="EC" id="4.6.1.24" evidence="2"/>
<dbReference type="SUPFAM" id="SSF53933">
    <property type="entry name" value="Microbial ribonucleases"/>
    <property type="match status" value="1"/>
</dbReference>
<keyword evidence="6" id="KW-1015">Disulfide bond</keyword>
<proteinExistence type="inferred from homology"/>
<evidence type="ECO:0000256" key="9">
    <source>
        <dbReference type="SAM" id="SignalP"/>
    </source>
</evidence>
<dbReference type="PANTHER" id="PTHR42104:SF1">
    <property type="entry name" value="EXTRACELLULAR GUANYL-SPECIFIC RIBONUCLEASE RNTA (AFU_ORTHOLOGUE AFUA_4G03230)"/>
    <property type="match status" value="1"/>
</dbReference>
<evidence type="ECO:0000256" key="7">
    <source>
        <dbReference type="ARBA" id="ARBA00023239"/>
    </source>
</evidence>
<comment type="caution">
    <text evidence="10">The sequence shown here is derived from an EMBL/GenBank/DDBJ whole genome shotgun (WGS) entry which is preliminary data.</text>
</comment>
<keyword evidence="11" id="KW-1185">Reference proteome</keyword>
<accession>A0A9P9E367</accession>
<evidence type="ECO:0000256" key="4">
    <source>
        <dbReference type="ARBA" id="ARBA00022759"/>
    </source>
</evidence>
<keyword evidence="5" id="KW-0378">Hydrolase</keyword>
<evidence type="ECO:0000256" key="6">
    <source>
        <dbReference type="ARBA" id="ARBA00023157"/>
    </source>
</evidence>
<dbReference type="Pfam" id="PF00545">
    <property type="entry name" value="Ribonuclease"/>
    <property type="match status" value="1"/>
</dbReference>
<feature type="signal peptide" evidence="9">
    <location>
        <begin position="1"/>
        <end position="17"/>
    </location>
</feature>
<evidence type="ECO:0000313" key="10">
    <source>
        <dbReference type="EMBL" id="KAH7130043.1"/>
    </source>
</evidence>
<keyword evidence="7" id="KW-0456">Lyase</keyword>